<name>A0ABV8CYX4_9STRE</name>
<sequence length="42" mass="4553">MKRLSKFFIITLLLSLAFVRSPITRSSVHNGVDPGPANGPSK</sequence>
<evidence type="ECO:0000313" key="1">
    <source>
        <dbReference type="EMBL" id="MFC3928870.1"/>
    </source>
</evidence>
<proteinExistence type="predicted"/>
<keyword evidence="2" id="KW-1185">Reference proteome</keyword>
<dbReference type="EMBL" id="JBHRZV010000052">
    <property type="protein sequence ID" value="MFC3928870.1"/>
    <property type="molecule type" value="Genomic_DNA"/>
</dbReference>
<gene>
    <name evidence="1" type="ORF">ACFORF_09925</name>
</gene>
<dbReference type="Proteomes" id="UP001595807">
    <property type="component" value="Unassembled WGS sequence"/>
</dbReference>
<comment type="caution">
    <text evidence="1">The sequence shown here is derived from an EMBL/GenBank/DDBJ whole genome shotgun (WGS) entry which is preliminary data.</text>
</comment>
<dbReference type="RefSeq" id="WP_380427796.1">
    <property type="nucleotide sequence ID" value="NZ_JBHRZV010000052.1"/>
</dbReference>
<reference evidence="2" key="1">
    <citation type="journal article" date="2019" name="Int. J. Syst. Evol. Microbiol.">
        <title>The Global Catalogue of Microorganisms (GCM) 10K type strain sequencing project: providing services to taxonomists for standard genome sequencing and annotation.</title>
        <authorList>
            <consortium name="The Broad Institute Genomics Platform"/>
            <consortium name="The Broad Institute Genome Sequencing Center for Infectious Disease"/>
            <person name="Wu L."/>
            <person name="Ma J."/>
        </authorList>
    </citation>
    <scope>NUCLEOTIDE SEQUENCE [LARGE SCALE GENOMIC DNA]</scope>
    <source>
        <strain evidence="2">CCUG 67170</strain>
    </source>
</reference>
<accession>A0ABV8CYX4</accession>
<evidence type="ECO:0000313" key="2">
    <source>
        <dbReference type="Proteomes" id="UP001595807"/>
    </source>
</evidence>
<organism evidence="1 2">
    <name type="scientific">Streptococcus caprae</name>
    <dbReference type="NCBI Taxonomy" id="1640501"/>
    <lineage>
        <taxon>Bacteria</taxon>
        <taxon>Bacillati</taxon>
        <taxon>Bacillota</taxon>
        <taxon>Bacilli</taxon>
        <taxon>Lactobacillales</taxon>
        <taxon>Streptococcaceae</taxon>
        <taxon>Streptococcus</taxon>
    </lineage>
</organism>
<protein>
    <submittedName>
        <fullName evidence="1">Uncharacterized protein</fullName>
    </submittedName>
</protein>